<dbReference type="AlphaFoldDB" id="K2GRT3"/>
<organism evidence="1">
    <name type="scientific">uncultured bacterium</name>
    <name type="common">gcode 4</name>
    <dbReference type="NCBI Taxonomy" id="1234023"/>
    <lineage>
        <taxon>Bacteria</taxon>
        <taxon>environmental samples</taxon>
    </lineage>
</organism>
<sequence>MNELNKISVSKTDAIGKFKILKDLWDKTADLISKILFDTLNEELNSDIWHSDKIKISPESYLKCFMVGNEVEITVDEAFKIWNDNLDKAKIVASIKNLIFLYQEESRKIKKEPKKTRKNWNQDKIKLPISLFKEIFWLDKNI</sequence>
<reference evidence="1" key="1">
    <citation type="journal article" date="2012" name="Science">
        <title>Fermentation, hydrogen, and sulfur metabolism in multiple uncultivated bacterial phyla.</title>
        <authorList>
            <person name="Wrighton K.C."/>
            <person name="Thomas B.C."/>
            <person name="Sharon I."/>
            <person name="Miller C.S."/>
            <person name="Castelle C.J."/>
            <person name="VerBerkmoes N.C."/>
            <person name="Wilkins M.J."/>
            <person name="Hettich R.L."/>
            <person name="Lipton M.S."/>
            <person name="Williams K.H."/>
            <person name="Long P.E."/>
            <person name="Banfield J.F."/>
        </authorList>
    </citation>
    <scope>NUCLEOTIDE SEQUENCE [LARGE SCALE GENOMIC DNA]</scope>
</reference>
<comment type="caution">
    <text evidence="1">The sequence shown here is derived from an EMBL/GenBank/DDBJ whole genome shotgun (WGS) entry which is preliminary data.</text>
</comment>
<proteinExistence type="predicted"/>
<accession>K2GRT3</accession>
<dbReference type="EMBL" id="AMFJ01000983">
    <property type="protein sequence ID" value="EKE26020.1"/>
    <property type="molecule type" value="Genomic_DNA"/>
</dbReference>
<name>K2GRT3_9BACT</name>
<gene>
    <name evidence="1" type="ORF">ACD_4C00467G0004</name>
</gene>
<protein>
    <submittedName>
        <fullName evidence="1">Uncharacterized protein</fullName>
    </submittedName>
</protein>
<evidence type="ECO:0000313" key="1">
    <source>
        <dbReference type="EMBL" id="EKE26020.1"/>
    </source>
</evidence>